<dbReference type="AlphaFoldDB" id="A0A2T2WJ48"/>
<evidence type="ECO:0000313" key="2">
    <source>
        <dbReference type="EMBL" id="PSR22267.1"/>
    </source>
</evidence>
<dbReference type="PANTHER" id="PTHR43777:SF1">
    <property type="entry name" value="MOLYBDENUM COFACTOR CYTIDYLYLTRANSFERASE"/>
    <property type="match status" value="1"/>
</dbReference>
<dbReference type="GO" id="GO:0016779">
    <property type="term" value="F:nucleotidyltransferase activity"/>
    <property type="evidence" value="ECO:0007669"/>
    <property type="project" value="UniProtKB-ARBA"/>
</dbReference>
<protein>
    <submittedName>
        <fullName evidence="2">Nucleotidyltransferase family protein</fullName>
    </submittedName>
</protein>
<comment type="caution">
    <text evidence="2">The sequence shown here is derived from an EMBL/GenBank/DDBJ whole genome shotgun (WGS) entry which is preliminary data.</text>
</comment>
<name>A0A2T2WJ48_9FIRM</name>
<evidence type="ECO:0000313" key="3">
    <source>
        <dbReference type="Proteomes" id="UP000241848"/>
    </source>
</evidence>
<gene>
    <name evidence="2" type="ORF">C7B45_07555</name>
</gene>
<dbReference type="EMBL" id="PXYV01000020">
    <property type="protein sequence ID" value="PSR22267.1"/>
    <property type="molecule type" value="Genomic_DNA"/>
</dbReference>
<organism evidence="2 3">
    <name type="scientific">Sulfobacillus acidophilus</name>
    <dbReference type="NCBI Taxonomy" id="53633"/>
    <lineage>
        <taxon>Bacteria</taxon>
        <taxon>Bacillati</taxon>
        <taxon>Bacillota</taxon>
        <taxon>Clostridia</taxon>
        <taxon>Eubacteriales</taxon>
        <taxon>Clostridiales Family XVII. Incertae Sedis</taxon>
        <taxon>Sulfobacillus</taxon>
    </lineage>
</organism>
<accession>A0A2T2WJ48</accession>
<evidence type="ECO:0000259" key="1">
    <source>
        <dbReference type="Pfam" id="PF12804"/>
    </source>
</evidence>
<dbReference type="Pfam" id="PF12804">
    <property type="entry name" value="NTP_transf_3"/>
    <property type="match status" value="1"/>
</dbReference>
<keyword evidence="2" id="KW-0808">Transferase</keyword>
<dbReference type="Proteomes" id="UP000241848">
    <property type="component" value="Unassembled WGS sequence"/>
</dbReference>
<dbReference type="InterPro" id="IPR029044">
    <property type="entry name" value="Nucleotide-diphossugar_trans"/>
</dbReference>
<sequence length="188" mass="20387">MLAAGLATRMAGRNKPDLPWPIGGSLIKHQEAMAFEAGFETLTVARSGPESASRVVNVHPQEGLASSLQCGLDAVRTRFGPVAVGVLLADQPFVTVSDVKRVFAAFTGRMPEIHAIRARYQGVAGHPVFFDETWDDVVHALRGDVGLGAVWDRRGDVGWVDVEVVGRPSPSFDIDTDEAYQQALQWLH</sequence>
<dbReference type="SUPFAM" id="SSF53448">
    <property type="entry name" value="Nucleotide-diphospho-sugar transferases"/>
    <property type="match status" value="1"/>
</dbReference>
<proteinExistence type="predicted"/>
<dbReference type="PANTHER" id="PTHR43777">
    <property type="entry name" value="MOLYBDENUM COFACTOR CYTIDYLYLTRANSFERASE"/>
    <property type="match status" value="1"/>
</dbReference>
<dbReference type="Gene3D" id="3.90.550.10">
    <property type="entry name" value="Spore Coat Polysaccharide Biosynthesis Protein SpsA, Chain A"/>
    <property type="match status" value="1"/>
</dbReference>
<dbReference type="InterPro" id="IPR025877">
    <property type="entry name" value="MobA-like_NTP_Trfase"/>
</dbReference>
<feature type="domain" description="MobA-like NTP transferase" evidence="1">
    <location>
        <begin position="2"/>
        <end position="154"/>
    </location>
</feature>
<reference evidence="2 3" key="1">
    <citation type="journal article" date="2014" name="BMC Genomics">
        <title>Comparison of environmental and isolate Sulfobacillus genomes reveals diverse carbon, sulfur, nitrogen, and hydrogen metabolisms.</title>
        <authorList>
            <person name="Justice N.B."/>
            <person name="Norman A."/>
            <person name="Brown C.T."/>
            <person name="Singh A."/>
            <person name="Thomas B.C."/>
            <person name="Banfield J.F."/>
        </authorList>
    </citation>
    <scope>NUCLEOTIDE SEQUENCE [LARGE SCALE GENOMIC DNA]</scope>
    <source>
        <strain evidence="2">AMDSBA3</strain>
    </source>
</reference>